<feature type="domain" description="ATP-grasp" evidence="2">
    <location>
        <begin position="118"/>
        <end position="334"/>
    </location>
</feature>
<dbReference type="OrthoDB" id="8648979at2"/>
<dbReference type="RefSeq" id="WP_052633260.1">
    <property type="nucleotide sequence ID" value="NZ_CP011144.1"/>
</dbReference>
<evidence type="ECO:0000313" key="3">
    <source>
        <dbReference type="EMBL" id="AKC87651.1"/>
    </source>
</evidence>
<dbReference type="EMBL" id="CP011144">
    <property type="protein sequence ID" value="AKC87651.1"/>
    <property type="molecule type" value="Genomic_DNA"/>
</dbReference>
<name>A0A0E3UP13_9GAMM</name>
<dbReference type="PROSITE" id="PS50975">
    <property type="entry name" value="ATP_GRASP"/>
    <property type="match status" value="1"/>
</dbReference>
<dbReference type="Pfam" id="PF11379">
    <property type="entry name" value="DUF3182"/>
    <property type="match status" value="1"/>
</dbReference>
<dbReference type="AlphaFoldDB" id="A0A0E3UP13"/>
<keyword evidence="1" id="KW-0547">Nucleotide-binding</keyword>
<evidence type="ECO:0000259" key="2">
    <source>
        <dbReference type="PROSITE" id="PS50975"/>
    </source>
</evidence>
<sequence>MPPLPPPSATPRTVLTLCAGGAPRDPHERATQVWIAQRLAALTGWEFGGEYDPQRLLGAASPYFVPDATLTTAQAARLGIEGEHDLFGGVVPHAFVADKVITHPLPAADSYAPEGWDPALAQRLAGAVLPGFSVFDREEIEAAGLQLLALGGPIRLKQAQARGGHGQQLVADAAALHAAVAALDPEAVRRHGVVLEQHLERATTCSVGGIRVAGLHLSYLGTQHQTTSRDGAEVYAGSCLRVVRGGLEALDALARDPVERTALRHAQRYEAAVEATHPGFFASRRNYDVVAGYDAAGRWRCGVLEQSWRPGGASPAEIAALAMFLAPDPPRTLEVSCHESHDPAHPPPAHAQVHYHDPSAPHGPVLKYAVVTSPA</sequence>
<protein>
    <submittedName>
        <fullName evidence="3">Biotin carboxylase</fullName>
    </submittedName>
</protein>
<dbReference type="KEGG" id="psuw:WQ53_13685"/>
<dbReference type="InterPro" id="IPR021519">
    <property type="entry name" value="DUF3182"/>
</dbReference>
<dbReference type="Proteomes" id="UP000033067">
    <property type="component" value="Chromosome"/>
</dbReference>
<proteinExistence type="predicted"/>
<keyword evidence="1" id="KW-0067">ATP-binding</keyword>
<dbReference type="SUPFAM" id="SSF56059">
    <property type="entry name" value="Glutathione synthetase ATP-binding domain-like"/>
    <property type="match status" value="1"/>
</dbReference>
<keyword evidence="4" id="KW-1185">Reference proteome</keyword>
<gene>
    <name evidence="3" type="ORF">WQ53_13685</name>
</gene>
<reference evidence="3 4" key="1">
    <citation type="journal article" date="2015" name="Genome Announc.">
        <title>Complete Genome Sequence of Pseudoxanthomonas suwonensis Strain J1, a Cellulose-Degrading Bacterium Isolated from Leaf- and Wood-Enriched Soil.</title>
        <authorList>
            <person name="Hou L."/>
            <person name="Jiang J."/>
            <person name="Xu Z."/>
            <person name="Zhou Y."/>
            <person name="Leung F.C."/>
        </authorList>
    </citation>
    <scope>NUCLEOTIDE SEQUENCE [LARGE SCALE GENOMIC DNA]</scope>
    <source>
        <strain evidence="3 4">J1</strain>
    </source>
</reference>
<dbReference type="PATRIC" id="fig|314722.6.peg.2969"/>
<evidence type="ECO:0000313" key="4">
    <source>
        <dbReference type="Proteomes" id="UP000033067"/>
    </source>
</evidence>
<dbReference type="GO" id="GO:0005524">
    <property type="term" value="F:ATP binding"/>
    <property type="evidence" value="ECO:0007669"/>
    <property type="project" value="UniProtKB-UniRule"/>
</dbReference>
<evidence type="ECO:0000256" key="1">
    <source>
        <dbReference type="PROSITE-ProRule" id="PRU00409"/>
    </source>
</evidence>
<dbReference type="GO" id="GO:0046872">
    <property type="term" value="F:metal ion binding"/>
    <property type="evidence" value="ECO:0007669"/>
    <property type="project" value="InterPro"/>
</dbReference>
<dbReference type="InterPro" id="IPR011761">
    <property type="entry name" value="ATP-grasp"/>
</dbReference>
<organism evidence="3 4">
    <name type="scientific">Pseudoxanthomonas suwonensis</name>
    <dbReference type="NCBI Taxonomy" id="314722"/>
    <lineage>
        <taxon>Bacteria</taxon>
        <taxon>Pseudomonadati</taxon>
        <taxon>Pseudomonadota</taxon>
        <taxon>Gammaproteobacteria</taxon>
        <taxon>Lysobacterales</taxon>
        <taxon>Lysobacteraceae</taxon>
        <taxon>Pseudoxanthomonas</taxon>
    </lineage>
</organism>
<accession>A0A0E3UP13</accession>